<dbReference type="PANTHER" id="PTHR21206">
    <property type="entry name" value="SLD5 PROTEIN"/>
    <property type="match status" value="1"/>
</dbReference>
<dbReference type="Gene3D" id="1.20.58.1030">
    <property type="match status" value="1"/>
</dbReference>
<dbReference type="EMBL" id="CAUYUE010000017">
    <property type="protein sequence ID" value="CAK0787621.1"/>
    <property type="molecule type" value="Genomic_DNA"/>
</dbReference>
<gene>
    <name evidence="9" type="ORF">CVIRNUC_010843</name>
</gene>
<sequence>MDDNVISQLLGTPAEGDYGESDIIKMRKAFVNEKAAPEILDYQADLVSRLQDQIQNQEDTVANADSTNTEGSLARAIWRLELARAKHVLRAYLRTRLLKLEACCAAVLADQGMQTRLSQRELQYAHDLFLKTGEYMRDNILKAFPAEFQGATRQSNVSESYDMMTRPDLDKHVFMRVLEDRGAVELDAEGDDVVELMKDDLYVVRYNPIKDLLRDDWVELI</sequence>
<evidence type="ECO:0000256" key="6">
    <source>
        <dbReference type="PIRNR" id="PIRNR007764"/>
    </source>
</evidence>
<keyword evidence="4 6" id="KW-0235">DNA replication</keyword>
<evidence type="ECO:0000256" key="2">
    <source>
        <dbReference type="ARBA" id="ARBA00008187"/>
    </source>
</evidence>
<evidence type="ECO:0000313" key="10">
    <source>
        <dbReference type="Proteomes" id="UP001314263"/>
    </source>
</evidence>
<evidence type="ECO:0000256" key="5">
    <source>
        <dbReference type="ARBA" id="ARBA00023242"/>
    </source>
</evidence>
<organism evidence="9 10">
    <name type="scientific">Coccomyxa viridis</name>
    <dbReference type="NCBI Taxonomy" id="1274662"/>
    <lineage>
        <taxon>Eukaryota</taxon>
        <taxon>Viridiplantae</taxon>
        <taxon>Chlorophyta</taxon>
        <taxon>core chlorophytes</taxon>
        <taxon>Trebouxiophyceae</taxon>
        <taxon>Trebouxiophyceae incertae sedis</taxon>
        <taxon>Coccomyxaceae</taxon>
        <taxon>Coccomyxa</taxon>
    </lineage>
</organism>
<dbReference type="InterPro" id="IPR036224">
    <property type="entry name" value="GINS_bundle-like_dom_sf"/>
</dbReference>
<dbReference type="Proteomes" id="UP001314263">
    <property type="component" value="Unassembled WGS sequence"/>
</dbReference>
<evidence type="ECO:0000256" key="4">
    <source>
        <dbReference type="ARBA" id="ARBA00022705"/>
    </source>
</evidence>
<dbReference type="Pfam" id="PF16922">
    <property type="entry name" value="SLD5_C"/>
    <property type="match status" value="1"/>
</dbReference>
<dbReference type="InterPro" id="IPR038749">
    <property type="entry name" value="Sld5_GINS_A"/>
</dbReference>
<evidence type="ECO:0000313" key="9">
    <source>
        <dbReference type="EMBL" id="CAK0787621.1"/>
    </source>
</evidence>
<dbReference type="GO" id="GO:0000811">
    <property type="term" value="C:GINS complex"/>
    <property type="evidence" value="ECO:0007669"/>
    <property type="project" value="UniProtKB-UniRule"/>
</dbReference>
<keyword evidence="10" id="KW-1185">Reference proteome</keyword>
<feature type="domain" description="DNA replication complex GINS protein SLD5 C-terminal" evidence="8">
    <location>
        <begin position="167"/>
        <end position="221"/>
    </location>
</feature>
<evidence type="ECO:0000259" key="7">
    <source>
        <dbReference type="Pfam" id="PF05916"/>
    </source>
</evidence>
<dbReference type="GO" id="GO:0006261">
    <property type="term" value="P:DNA-templated DNA replication"/>
    <property type="evidence" value="ECO:0007669"/>
    <property type="project" value="InterPro"/>
</dbReference>
<evidence type="ECO:0000256" key="1">
    <source>
        <dbReference type="ARBA" id="ARBA00004123"/>
    </source>
</evidence>
<dbReference type="CDD" id="cd11711">
    <property type="entry name" value="GINS_A_Sld5"/>
    <property type="match status" value="1"/>
</dbReference>
<evidence type="ECO:0000256" key="3">
    <source>
        <dbReference type="ARBA" id="ARBA00014804"/>
    </source>
</evidence>
<dbReference type="CDD" id="cd21692">
    <property type="entry name" value="GINS_B_Sld5"/>
    <property type="match status" value="1"/>
</dbReference>
<evidence type="ECO:0000259" key="8">
    <source>
        <dbReference type="Pfam" id="PF16922"/>
    </source>
</evidence>
<dbReference type="GO" id="GO:0000727">
    <property type="term" value="P:double-strand break repair via break-induced replication"/>
    <property type="evidence" value="ECO:0007669"/>
    <property type="project" value="TreeGrafter"/>
</dbReference>
<dbReference type="InterPro" id="IPR021151">
    <property type="entry name" value="GINS_A"/>
</dbReference>
<dbReference type="InterPro" id="IPR008591">
    <property type="entry name" value="GINS_Sld5"/>
</dbReference>
<feature type="domain" description="GINS subunit" evidence="7">
    <location>
        <begin position="80"/>
        <end position="137"/>
    </location>
</feature>
<dbReference type="SUPFAM" id="SSF158573">
    <property type="entry name" value="GINS helical bundle-like"/>
    <property type="match status" value="1"/>
</dbReference>
<proteinExistence type="inferred from homology"/>
<dbReference type="InterPro" id="IPR031633">
    <property type="entry name" value="SLD5_C"/>
</dbReference>
<dbReference type="Pfam" id="PF05916">
    <property type="entry name" value="Sld5"/>
    <property type="match status" value="1"/>
</dbReference>
<comment type="function">
    <text evidence="6">The GINS complex plays an essential role in the initiation of DNA replication.</text>
</comment>
<comment type="subcellular location">
    <subcellularLocation>
        <location evidence="1 6">Nucleus</location>
    </subcellularLocation>
</comment>
<dbReference type="PIRSF" id="PIRSF007764">
    <property type="entry name" value="Sld5"/>
    <property type="match status" value="1"/>
</dbReference>
<dbReference type="Gene3D" id="3.40.5.60">
    <property type="match status" value="1"/>
</dbReference>
<name>A0AAV1IJV7_9CHLO</name>
<dbReference type="AlphaFoldDB" id="A0AAV1IJV7"/>
<keyword evidence="5 6" id="KW-0539">Nucleus</keyword>
<dbReference type="SUPFAM" id="SSF160059">
    <property type="entry name" value="PriA/YqbF domain"/>
    <property type="match status" value="1"/>
</dbReference>
<dbReference type="PANTHER" id="PTHR21206:SF0">
    <property type="entry name" value="DNA REPLICATION COMPLEX GINS PROTEIN SLD5"/>
    <property type="match status" value="1"/>
</dbReference>
<comment type="similarity">
    <text evidence="2 6">Belongs to the GINS4/SLD5 family.</text>
</comment>
<protein>
    <recommendedName>
        <fullName evidence="3 6">DNA replication complex GINS protein SLD5</fullName>
    </recommendedName>
</protein>
<reference evidence="9 10" key="1">
    <citation type="submission" date="2023-10" db="EMBL/GenBank/DDBJ databases">
        <authorList>
            <person name="Maclean D."/>
            <person name="Macfadyen A."/>
        </authorList>
    </citation>
    <scope>NUCLEOTIDE SEQUENCE [LARGE SCALE GENOMIC DNA]</scope>
</reference>
<accession>A0AAV1IJV7</accession>
<comment type="caution">
    <text evidence="9">The sequence shown here is derived from an EMBL/GenBank/DDBJ whole genome shotgun (WGS) entry which is preliminary data.</text>
</comment>